<feature type="transmembrane region" description="Helical" evidence="1">
    <location>
        <begin position="213"/>
        <end position="236"/>
    </location>
</feature>
<evidence type="ECO:0008006" key="4">
    <source>
        <dbReference type="Google" id="ProtNLM"/>
    </source>
</evidence>
<feature type="transmembrane region" description="Helical" evidence="1">
    <location>
        <begin position="70"/>
        <end position="89"/>
    </location>
</feature>
<dbReference type="EMBL" id="MHWZ01000029">
    <property type="protein sequence ID" value="OHB17102.1"/>
    <property type="molecule type" value="Genomic_DNA"/>
</dbReference>
<organism evidence="2 3">
    <name type="scientific">Candidatus Zambryskibacteria bacterium RIFOXYD2_FULL_43_10</name>
    <dbReference type="NCBI Taxonomy" id="1802782"/>
    <lineage>
        <taxon>Bacteria</taxon>
        <taxon>Candidatus Zambryskiibacteriota</taxon>
    </lineage>
</organism>
<keyword evidence="1" id="KW-0812">Transmembrane</keyword>
<evidence type="ECO:0000313" key="3">
    <source>
        <dbReference type="Proteomes" id="UP000176868"/>
    </source>
</evidence>
<feature type="transmembrane region" description="Helical" evidence="1">
    <location>
        <begin position="147"/>
        <end position="163"/>
    </location>
</feature>
<comment type="caution">
    <text evidence="2">The sequence shown here is derived from an EMBL/GenBank/DDBJ whole genome shotgun (WGS) entry which is preliminary data.</text>
</comment>
<feature type="transmembrane region" description="Helical" evidence="1">
    <location>
        <begin position="96"/>
        <end position="116"/>
    </location>
</feature>
<feature type="transmembrane region" description="Helical" evidence="1">
    <location>
        <begin position="366"/>
        <end position="384"/>
    </location>
</feature>
<keyword evidence="1" id="KW-1133">Transmembrane helix</keyword>
<feature type="transmembrane region" description="Helical" evidence="1">
    <location>
        <begin position="295"/>
        <end position="316"/>
    </location>
</feature>
<protein>
    <recommendedName>
        <fullName evidence="4">Membrane protein 6-pyruvoyl-tetrahydropterin synthase-related domain-containing protein</fullName>
    </recommendedName>
</protein>
<gene>
    <name evidence="2" type="ORF">A2544_01065</name>
</gene>
<name>A0A1G2V641_9BACT</name>
<evidence type="ECO:0000313" key="2">
    <source>
        <dbReference type="EMBL" id="OHB17102.1"/>
    </source>
</evidence>
<accession>A0A1G2V641</accession>
<evidence type="ECO:0000256" key="1">
    <source>
        <dbReference type="SAM" id="Phobius"/>
    </source>
</evidence>
<keyword evidence="1" id="KW-0472">Membrane</keyword>
<feature type="transmembrane region" description="Helical" evidence="1">
    <location>
        <begin position="183"/>
        <end position="206"/>
    </location>
</feature>
<dbReference type="AlphaFoldDB" id="A0A1G2V641"/>
<feature type="transmembrane region" description="Helical" evidence="1">
    <location>
        <begin position="328"/>
        <end position="345"/>
    </location>
</feature>
<sequence>MKKFFVLVALLGALIPAIFVIYQVGGWGNWQGTLPRGTTDSLYYYARIHEVIDGHALIGNPYVYENRGGIAPAFFLPDIVSAVPMLLGLPFNLAVMVNMFIWSLVFLTLTFVLYGLLRVPRWWAFLWSVIVYISVYSFIIKPTVMQIVYPVFLVFPIALLKFLHEPHNRKIQFLLSMVAAATFYTYGYLSYFVLLTFTFIFFWYLFTRRFKELRALVTVGVFSGLLLIPFGFFTLMQMSDPYYLETFRRLGLVYTHIPAIEAFFFGRWIVIGLIALGLLWKFFPKNHEGDWARRVFWLATGAALLVGLVLNIITGVEFTLAIHMGRFVRVWMVIILGFGIYEWYMRTSLPVSETPEVTDKSKQVKYIIVASFLLILMGGVLRTIPRGLEFFKYNDRGHGIVDSQTYAPPLKWLDLHEPEESVIWANDSIAQYIPIMTRHYPLFAPQTILHSIRAQDLETRYLLSRSLGVLTIEDLKRDFGLHSGGGPAKEQPLAQNRQAWLCVKAKYLFSGLQCPPYTDPITYQGDEYFETMIQRYGVVKSNQATLLKHFNVKYLMVDRANDPTDQVPLDKAIYDDGRFAIVTFPF</sequence>
<feature type="transmembrane region" description="Helical" evidence="1">
    <location>
        <begin position="256"/>
        <end position="283"/>
    </location>
</feature>
<dbReference type="Proteomes" id="UP000176868">
    <property type="component" value="Unassembled WGS sequence"/>
</dbReference>
<proteinExistence type="predicted"/>
<feature type="transmembrane region" description="Helical" evidence="1">
    <location>
        <begin position="122"/>
        <end position="140"/>
    </location>
</feature>
<reference evidence="2 3" key="1">
    <citation type="journal article" date="2016" name="Nat. Commun.">
        <title>Thousands of microbial genomes shed light on interconnected biogeochemical processes in an aquifer system.</title>
        <authorList>
            <person name="Anantharaman K."/>
            <person name="Brown C.T."/>
            <person name="Hug L.A."/>
            <person name="Sharon I."/>
            <person name="Castelle C.J."/>
            <person name="Probst A.J."/>
            <person name="Thomas B.C."/>
            <person name="Singh A."/>
            <person name="Wilkins M.J."/>
            <person name="Karaoz U."/>
            <person name="Brodie E.L."/>
            <person name="Williams K.H."/>
            <person name="Hubbard S.S."/>
            <person name="Banfield J.F."/>
        </authorList>
    </citation>
    <scope>NUCLEOTIDE SEQUENCE [LARGE SCALE GENOMIC DNA]</scope>
</reference>